<dbReference type="Gene3D" id="3.30.70.1070">
    <property type="entry name" value="Sporulation related repeat"/>
    <property type="match status" value="1"/>
</dbReference>
<sequence length="267" mass="28641">MRVLRRHWTLSARTPRPMTKFCCSDLFTVLPRLWNGWPGTPMRKLQMALLDNVVKQRMVGALVLIAIAVIFLPMLFTREDETRQVQVEAPSAPHAPAAPQVKVDPVPVPEPQVLPQEPVPGDADMGSNNQPPAMPIAPAPTAPATAPAVAAPATKPAAKPVATPAPAPTAPAPAPAKPAAPAGVDANGLSISWSVQLASMSNRANADNLQKTLRTQGYNAYIRTADGVNRVFVGPLIERAEADRLRDQLDKQQKLKGIVVRFQPERG</sequence>
<accession>A0A3M5MLE7</accession>
<dbReference type="InterPro" id="IPR036680">
    <property type="entry name" value="SPOR-like_sf"/>
</dbReference>
<dbReference type="Proteomes" id="UP000282636">
    <property type="component" value="Unassembled WGS sequence"/>
</dbReference>
<keyword evidence="2" id="KW-1133">Transmembrane helix</keyword>
<feature type="compositionally biased region" description="Pro residues" evidence="1">
    <location>
        <begin position="132"/>
        <end position="141"/>
    </location>
</feature>
<protein>
    <submittedName>
        <fullName evidence="4">Sporulation repeat-containing protein</fullName>
    </submittedName>
</protein>
<feature type="compositionally biased region" description="Low complexity" evidence="1">
    <location>
        <begin position="89"/>
        <end position="105"/>
    </location>
</feature>
<evidence type="ECO:0000313" key="4">
    <source>
        <dbReference type="EMBL" id="RMT61021.1"/>
    </source>
</evidence>
<feature type="compositionally biased region" description="Pro residues" evidence="1">
    <location>
        <begin position="163"/>
        <end position="178"/>
    </location>
</feature>
<evidence type="ECO:0000256" key="2">
    <source>
        <dbReference type="SAM" id="Phobius"/>
    </source>
</evidence>
<reference evidence="4 5" key="1">
    <citation type="submission" date="2018-08" db="EMBL/GenBank/DDBJ databases">
        <title>Recombination of ecologically and evolutionarily significant loci maintains genetic cohesion in the Pseudomonas syringae species complex.</title>
        <authorList>
            <person name="Dillon M."/>
            <person name="Thakur S."/>
            <person name="Almeida R.N.D."/>
            <person name="Weir B.S."/>
            <person name="Guttman D.S."/>
        </authorList>
    </citation>
    <scope>NUCLEOTIDE SEQUENCE [LARGE SCALE GENOMIC DNA]</scope>
    <source>
        <strain evidence="4 5">ICMP 3934</strain>
    </source>
</reference>
<organism evidence="4 5">
    <name type="scientific">Pseudomonas syringae pv. theae</name>
    <dbReference type="NCBI Taxonomy" id="103985"/>
    <lineage>
        <taxon>Bacteria</taxon>
        <taxon>Pseudomonadati</taxon>
        <taxon>Pseudomonadota</taxon>
        <taxon>Gammaproteobacteria</taxon>
        <taxon>Pseudomonadales</taxon>
        <taxon>Pseudomonadaceae</taxon>
        <taxon>Pseudomonas</taxon>
        <taxon>Pseudomonas syringae</taxon>
    </lineage>
</organism>
<feature type="transmembrane region" description="Helical" evidence="2">
    <location>
        <begin position="57"/>
        <end position="76"/>
    </location>
</feature>
<dbReference type="GO" id="GO:0042834">
    <property type="term" value="F:peptidoglycan binding"/>
    <property type="evidence" value="ECO:0007669"/>
    <property type="project" value="InterPro"/>
</dbReference>
<dbReference type="PROSITE" id="PS51724">
    <property type="entry name" value="SPOR"/>
    <property type="match status" value="1"/>
</dbReference>
<proteinExistence type="predicted"/>
<evidence type="ECO:0000259" key="3">
    <source>
        <dbReference type="PROSITE" id="PS51724"/>
    </source>
</evidence>
<dbReference type="EMBL" id="RBTL01000283">
    <property type="protein sequence ID" value="RMT61021.1"/>
    <property type="molecule type" value="Genomic_DNA"/>
</dbReference>
<feature type="domain" description="SPOR" evidence="3">
    <location>
        <begin position="187"/>
        <end position="262"/>
    </location>
</feature>
<name>A0A3M5MLE7_PSESX</name>
<dbReference type="PANTHER" id="PTHR38687">
    <property type="entry name" value="CELL DIVISION PROTEIN DEDD-RELATED"/>
    <property type="match status" value="1"/>
</dbReference>
<dbReference type="InterPro" id="IPR007730">
    <property type="entry name" value="SPOR-like_dom"/>
</dbReference>
<dbReference type="GO" id="GO:0032506">
    <property type="term" value="P:cytokinetic process"/>
    <property type="evidence" value="ECO:0007669"/>
    <property type="project" value="TreeGrafter"/>
</dbReference>
<keyword evidence="2" id="KW-0812">Transmembrane</keyword>
<feature type="region of interest" description="Disordered" evidence="1">
    <location>
        <begin position="86"/>
        <end position="181"/>
    </location>
</feature>
<keyword evidence="2" id="KW-0472">Membrane</keyword>
<evidence type="ECO:0000313" key="5">
    <source>
        <dbReference type="Proteomes" id="UP000282636"/>
    </source>
</evidence>
<comment type="caution">
    <text evidence="4">The sequence shown here is derived from an EMBL/GenBank/DDBJ whole genome shotgun (WGS) entry which is preliminary data.</text>
</comment>
<dbReference type="AlphaFoldDB" id="A0A3M5MLE7"/>
<dbReference type="GO" id="GO:0032153">
    <property type="term" value="C:cell division site"/>
    <property type="evidence" value="ECO:0007669"/>
    <property type="project" value="TreeGrafter"/>
</dbReference>
<dbReference type="InterPro" id="IPR052521">
    <property type="entry name" value="Cell_div_SPOR-domain"/>
</dbReference>
<dbReference type="GO" id="GO:0030428">
    <property type="term" value="C:cell septum"/>
    <property type="evidence" value="ECO:0007669"/>
    <property type="project" value="TreeGrafter"/>
</dbReference>
<feature type="compositionally biased region" description="Low complexity" evidence="1">
    <location>
        <begin position="142"/>
        <end position="162"/>
    </location>
</feature>
<dbReference type="SUPFAM" id="SSF110997">
    <property type="entry name" value="Sporulation related repeat"/>
    <property type="match status" value="1"/>
</dbReference>
<evidence type="ECO:0000256" key="1">
    <source>
        <dbReference type="SAM" id="MobiDB-lite"/>
    </source>
</evidence>
<gene>
    <name evidence="4" type="ORF">ALP44_04999</name>
</gene>
<dbReference type="PANTHER" id="PTHR38687:SF1">
    <property type="entry name" value="CELL DIVISION PROTEIN DEDD"/>
    <property type="match status" value="1"/>
</dbReference>
<dbReference type="Pfam" id="PF05036">
    <property type="entry name" value="SPOR"/>
    <property type="match status" value="1"/>
</dbReference>